<reference evidence="3 4" key="1">
    <citation type="submission" date="2023-08" db="EMBL/GenBank/DDBJ databases">
        <authorList>
            <person name="Joshi A."/>
            <person name="Thite S."/>
        </authorList>
    </citation>
    <scope>NUCLEOTIDE SEQUENCE [LARGE SCALE GENOMIC DNA]</scope>
    <source>
        <strain evidence="3 4">1E1</strain>
    </source>
</reference>
<evidence type="ECO:0000259" key="2">
    <source>
        <dbReference type="Pfam" id="PF07589"/>
    </source>
</evidence>
<comment type="caution">
    <text evidence="3">The sequence shown here is derived from an EMBL/GenBank/DDBJ whole genome shotgun (WGS) entry which is preliminary data.</text>
</comment>
<sequence>MELSTALKTGLTASGAALALFFASQSVAAPIIMEGDFVKTAISENGTLGYGGTIAPGLLHDPTGNRNFGVNDYLTPGDPWEWFGVTVAGTTYGNNNNNTWSGGSFGFGTLNDVSGTSSYDHHVSWSSALSGLLSIEHQYYFNDGDERVNITTTITALDILADVKFLRAIDPDPDVNTHGTYDTINGRGYGALAPEDWVHSLGANTGFALGIYSNSSVTHNTGVSAGWTTNPDFYLNGNDDGTGDFVIGMAFLLGDMTQGQSISFDYAYVMGDSIDNVDIPPSNPVPAPASLALLALGLVGIRFSRRRN</sequence>
<evidence type="ECO:0000313" key="3">
    <source>
        <dbReference type="EMBL" id="MDP4528418.1"/>
    </source>
</evidence>
<dbReference type="Pfam" id="PF07589">
    <property type="entry name" value="PEP-CTERM"/>
    <property type="match status" value="1"/>
</dbReference>
<dbReference type="EMBL" id="JAUZVY010000002">
    <property type="protein sequence ID" value="MDP4528418.1"/>
    <property type="molecule type" value="Genomic_DNA"/>
</dbReference>
<protein>
    <submittedName>
        <fullName evidence="3">PEP-CTERM sorting domain-containing protein</fullName>
    </submittedName>
</protein>
<dbReference type="Proteomes" id="UP001236258">
    <property type="component" value="Unassembled WGS sequence"/>
</dbReference>
<feature type="signal peptide" evidence="1">
    <location>
        <begin position="1"/>
        <end position="28"/>
    </location>
</feature>
<dbReference type="RefSeq" id="WP_305944557.1">
    <property type="nucleotide sequence ID" value="NZ_JAUZVY010000002.1"/>
</dbReference>
<dbReference type="InterPro" id="IPR013424">
    <property type="entry name" value="Ice-binding_C"/>
</dbReference>
<accession>A0ABT9GN75</accession>
<organism evidence="3 4">
    <name type="scientific">Alkalimonas delamerensis</name>
    <dbReference type="NCBI Taxonomy" id="265981"/>
    <lineage>
        <taxon>Bacteria</taxon>
        <taxon>Pseudomonadati</taxon>
        <taxon>Pseudomonadota</taxon>
        <taxon>Gammaproteobacteria</taxon>
        <taxon>Alkalimonas</taxon>
    </lineage>
</organism>
<feature type="chain" id="PRO_5045449154" evidence="1">
    <location>
        <begin position="29"/>
        <end position="308"/>
    </location>
</feature>
<gene>
    <name evidence="3" type="ORF">Q3O59_05160</name>
</gene>
<evidence type="ECO:0000313" key="4">
    <source>
        <dbReference type="Proteomes" id="UP001236258"/>
    </source>
</evidence>
<keyword evidence="4" id="KW-1185">Reference proteome</keyword>
<evidence type="ECO:0000256" key="1">
    <source>
        <dbReference type="SAM" id="SignalP"/>
    </source>
</evidence>
<feature type="domain" description="Ice-binding protein C-terminal" evidence="2">
    <location>
        <begin position="284"/>
        <end position="306"/>
    </location>
</feature>
<keyword evidence="1" id="KW-0732">Signal</keyword>
<dbReference type="NCBIfam" id="TIGR02595">
    <property type="entry name" value="PEP_CTERM"/>
    <property type="match status" value="1"/>
</dbReference>
<name>A0ABT9GN75_9GAMM</name>
<proteinExistence type="predicted"/>